<dbReference type="Pfam" id="PF01757">
    <property type="entry name" value="Acyl_transf_3"/>
    <property type="match status" value="1"/>
</dbReference>
<dbReference type="InterPro" id="IPR052734">
    <property type="entry name" value="Nod_factor_acetyltransferase"/>
</dbReference>
<keyword evidence="5" id="KW-1185">Reference proteome</keyword>
<evidence type="ECO:0000313" key="4">
    <source>
        <dbReference type="EMBL" id="GGC70837.1"/>
    </source>
</evidence>
<evidence type="ECO:0000313" key="5">
    <source>
        <dbReference type="Proteomes" id="UP000637423"/>
    </source>
</evidence>
<feature type="transmembrane region" description="Helical" evidence="2">
    <location>
        <begin position="12"/>
        <end position="28"/>
    </location>
</feature>
<reference evidence="4" key="2">
    <citation type="submission" date="2020-09" db="EMBL/GenBank/DDBJ databases">
        <authorList>
            <person name="Sun Q."/>
            <person name="Zhou Y."/>
        </authorList>
    </citation>
    <scope>NUCLEOTIDE SEQUENCE</scope>
    <source>
        <strain evidence="4">CGMCC 1.10998</strain>
    </source>
</reference>
<keyword evidence="2" id="KW-1133">Transmembrane helix</keyword>
<dbReference type="GO" id="GO:0016747">
    <property type="term" value="F:acyltransferase activity, transferring groups other than amino-acyl groups"/>
    <property type="evidence" value="ECO:0007669"/>
    <property type="project" value="InterPro"/>
</dbReference>
<feature type="transmembrane region" description="Helical" evidence="2">
    <location>
        <begin position="262"/>
        <end position="280"/>
    </location>
</feature>
<dbReference type="AlphaFoldDB" id="A0A916UFT7"/>
<keyword evidence="2" id="KW-0812">Transmembrane</keyword>
<feature type="domain" description="Acyltransferase 3" evidence="3">
    <location>
        <begin position="8"/>
        <end position="309"/>
    </location>
</feature>
<feature type="transmembrane region" description="Helical" evidence="2">
    <location>
        <begin position="229"/>
        <end position="250"/>
    </location>
</feature>
<name>A0A916UFT7_9BURK</name>
<accession>A0A916UFT7</accession>
<feature type="region of interest" description="Disordered" evidence="1">
    <location>
        <begin position="336"/>
        <end position="358"/>
    </location>
</feature>
<dbReference type="InterPro" id="IPR002656">
    <property type="entry name" value="Acyl_transf_3_dom"/>
</dbReference>
<reference evidence="4" key="1">
    <citation type="journal article" date="2014" name="Int. J. Syst. Evol. Microbiol.">
        <title>Complete genome sequence of Corynebacterium casei LMG S-19264T (=DSM 44701T), isolated from a smear-ripened cheese.</title>
        <authorList>
            <consortium name="US DOE Joint Genome Institute (JGI-PGF)"/>
            <person name="Walter F."/>
            <person name="Albersmeier A."/>
            <person name="Kalinowski J."/>
            <person name="Ruckert C."/>
        </authorList>
    </citation>
    <scope>NUCLEOTIDE SEQUENCE</scope>
    <source>
        <strain evidence="4">CGMCC 1.10998</strain>
    </source>
</reference>
<dbReference type="RefSeq" id="WP_188565509.1">
    <property type="nucleotide sequence ID" value="NZ_BMED01000001.1"/>
</dbReference>
<dbReference type="Proteomes" id="UP000637423">
    <property type="component" value="Unassembled WGS sequence"/>
</dbReference>
<feature type="transmembrane region" description="Helical" evidence="2">
    <location>
        <begin position="130"/>
        <end position="147"/>
    </location>
</feature>
<gene>
    <name evidence="4" type="ORF">GCM10011396_17460</name>
</gene>
<organism evidence="4 5">
    <name type="scientific">Undibacterium terreum</name>
    <dbReference type="NCBI Taxonomy" id="1224302"/>
    <lineage>
        <taxon>Bacteria</taxon>
        <taxon>Pseudomonadati</taxon>
        <taxon>Pseudomonadota</taxon>
        <taxon>Betaproteobacteria</taxon>
        <taxon>Burkholderiales</taxon>
        <taxon>Oxalobacteraceae</taxon>
        <taxon>Undibacterium</taxon>
    </lineage>
</organism>
<evidence type="ECO:0000256" key="1">
    <source>
        <dbReference type="SAM" id="MobiDB-lite"/>
    </source>
</evidence>
<feature type="transmembrane region" description="Helical" evidence="2">
    <location>
        <begin position="100"/>
        <end position="118"/>
    </location>
</feature>
<feature type="transmembrane region" description="Helical" evidence="2">
    <location>
        <begin position="159"/>
        <end position="177"/>
    </location>
</feature>
<dbReference type="PANTHER" id="PTHR37312:SF1">
    <property type="entry name" value="MEMBRANE-BOUND ACYLTRANSFERASE YKRP-RELATED"/>
    <property type="match status" value="1"/>
</dbReference>
<keyword evidence="2" id="KW-0472">Membrane</keyword>
<sequence>MSQQNRSASIDNIKGVLIFFVVFGHFIEMHITNDHFLRSIWIFIYSFHMPMFALVSGMFSKSTMQERDTSQLVKNIVVPLIAFEVLYEAVEFFLKGKLSIYSGLIAPYWMLWYLLSLLSWRLLLPLFARLQFPVIAAIVLAMVATYSEHIGYTLSLSRTLNYFPYFLLGWSMHANAFSRIPKKMAWLSGLVVAFALAASFLMKANFDYRWLYGSYSLHRLGMANLTGSVYQAMLYLVSGAVGLAFLHLLVQRDLGLSNVGKRSMYVFLWHGLALLILEHTGLAADIFALDDLPTAVVSVGVSALIVWVCSRQACEDLTQKLILRPFSWLLSKPFAEDAGKKSPALDNKPAVSKAATAE</sequence>
<keyword evidence="4" id="KW-0012">Acyltransferase</keyword>
<feature type="transmembrane region" description="Helical" evidence="2">
    <location>
        <begin position="40"/>
        <end position="60"/>
    </location>
</feature>
<evidence type="ECO:0000256" key="2">
    <source>
        <dbReference type="SAM" id="Phobius"/>
    </source>
</evidence>
<dbReference type="PANTHER" id="PTHR37312">
    <property type="entry name" value="MEMBRANE-BOUND ACYLTRANSFERASE YKRP-RELATED"/>
    <property type="match status" value="1"/>
</dbReference>
<feature type="transmembrane region" description="Helical" evidence="2">
    <location>
        <begin position="292"/>
        <end position="310"/>
    </location>
</feature>
<feature type="transmembrane region" description="Helical" evidence="2">
    <location>
        <begin position="72"/>
        <end position="94"/>
    </location>
</feature>
<feature type="transmembrane region" description="Helical" evidence="2">
    <location>
        <begin position="184"/>
        <end position="202"/>
    </location>
</feature>
<protein>
    <submittedName>
        <fullName evidence="4">Acyltransferase</fullName>
    </submittedName>
</protein>
<keyword evidence="4" id="KW-0808">Transferase</keyword>
<dbReference type="EMBL" id="BMED01000001">
    <property type="protein sequence ID" value="GGC70837.1"/>
    <property type="molecule type" value="Genomic_DNA"/>
</dbReference>
<evidence type="ECO:0000259" key="3">
    <source>
        <dbReference type="Pfam" id="PF01757"/>
    </source>
</evidence>
<comment type="caution">
    <text evidence="4">The sequence shown here is derived from an EMBL/GenBank/DDBJ whole genome shotgun (WGS) entry which is preliminary data.</text>
</comment>
<proteinExistence type="predicted"/>